<comment type="caution">
    <text evidence="1">The sequence shown here is derived from an EMBL/GenBank/DDBJ whole genome shotgun (WGS) entry which is preliminary data.</text>
</comment>
<evidence type="ECO:0000313" key="2">
    <source>
        <dbReference type="Proteomes" id="UP000720189"/>
    </source>
</evidence>
<dbReference type="AlphaFoldDB" id="A0A9P9H236"/>
<proteinExistence type="predicted"/>
<dbReference type="Proteomes" id="UP000720189">
    <property type="component" value="Unassembled WGS sequence"/>
</dbReference>
<evidence type="ECO:0000313" key="1">
    <source>
        <dbReference type="EMBL" id="KAH7249760.1"/>
    </source>
</evidence>
<reference evidence="1" key="1">
    <citation type="journal article" date="2021" name="Nat. Commun.">
        <title>Genetic determinants of endophytism in the Arabidopsis root mycobiome.</title>
        <authorList>
            <person name="Mesny F."/>
            <person name="Miyauchi S."/>
            <person name="Thiergart T."/>
            <person name="Pickel B."/>
            <person name="Atanasova L."/>
            <person name="Karlsson M."/>
            <person name="Huettel B."/>
            <person name="Barry K.W."/>
            <person name="Haridas S."/>
            <person name="Chen C."/>
            <person name="Bauer D."/>
            <person name="Andreopoulos W."/>
            <person name="Pangilinan J."/>
            <person name="LaButti K."/>
            <person name="Riley R."/>
            <person name="Lipzen A."/>
            <person name="Clum A."/>
            <person name="Drula E."/>
            <person name="Henrissat B."/>
            <person name="Kohler A."/>
            <person name="Grigoriev I.V."/>
            <person name="Martin F.M."/>
            <person name="Hacquard S."/>
        </authorList>
    </citation>
    <scope>NUCLEOTIDE SEQUENCE</scope>
    <source>
        <strain evidence="1">MPI-CAGE-AT-0023</strain>
    </source>
</reference>
<dbReference type="RefSeq" id="XP_046049079.1">
    <property type="nucleotide sequence ID" value="XM_046199433.1"/>
</dbReference>
<dbReference type="GeneID" id="70229387"/>
<keyword evidence="2" id="KW-1185">Reference proteome</keyword>
<organism evidence="1 2">
    <name type="scientific">Fusarium redolens</name>
    <dbReference type="NCBI Taxonomy" id="48865"/>
    <lineage>
        <taxon>Eukaryota</taxon>
        <taxon>Fungi</taxon>
        <taxon>Dikarya</taxon>
        <taxon>Ascomycota</taxon>
        <taxon>Pezizomycotina</taxon>
        <taxon>Sordariomycetes</taxon>
        <taxon>Hypocreomycetidae</taxon>
        <taxon>Hypocreales</taxon>
        <taxon>Nectriaceae</taxon>
        <taxon>Fusarium</taxon>
        <taxon>Fusarium redolens species complex</taxon>
    </lineage>
</organism>
<accession>A0A9P9H236</accession>
<gene>
    <name evidence="1" type="ORF">BKA55DRAFT_689997</name>
</gene>
<protein>
    <submittedName>
        <fullName evidence="1">Uncharacterized protein</fullName>
    </submittedName>
</protein>
<dbReference type="EMBL" id="JAGMUX010000008">
    <property type="protein sequence ID" value="KAH7249760.1"/>
    <property type="molecule type" value="Genomic_DNA"/>
</dbReference>
<name>A0A9P9H236_FUSRE</name>
<sequence>MPAKKPYLLISWPQPSFYNPPKRSFINLCYIPRFNHPSRTAPSRCLLSKEACRHPGLISLI</sequence>